<proteinExistence type="predicted"/>
<dbReference type="Pfam" id="PF04402">
    <property type="entry name" value="SIMPL"/>
    <property type="match status" value="1"/>
</dbReference>
<organism evidence="1 2">
    <name type="scientific">Muriicola marianensis</name>
    <dbReference type="NCBI Taxonomy" id="1324801"/>
    <lineage>
        <taxon>Bacteria</taxon>
        <taxon>Pseudomonadati</taxon>
        <taxon>Bacteroidota</taxon>
        <taxon>Flavobacteriia</taxon>
        <taxon>Flavobacteriales</taxon>
        <taxon>Flavobacteriaceae</taxon>
        <taxon>Muriicola</taxon>
    </lineage>
</organism>
<evidence type="ECO:0000313" key="1">
    <source>
        <dbReference type="EMBL" id="GGD51476.1"/>
    </source>
</evidence>
<dbReference type="Gene3D" id="3.30.110.170">
    <property type="entry name" value="Protein of unknown function (DUF541), domain 1"/>
    <property type="match status" value="1"/>
</dbReference>
<protein>
    <recommendedName>
        <fullName evidence="3">DUF541 domain-containing protein</fullName>
    </recommendedName>
</protein>
<keyword evidence="2" id="KW-1185">Reference proteome</keyword>
<sequence length="231" mass="25232">MLLAGCSVGNTQTLTVPKTILLSSVGEIETLPDMATFRANLNCLETDLLASKTCLEEKSNALSEQLKGFGIASKDILTTAVELNKKYRWDNGEQVFIGYESSTSIVVTVRSMDSLSMIYSKLMENENLNLGGLAYSHTDMDGLKNKAHADALVKANALAEELLAQMPETKKEIIRISNVAPEVSYPVNDLQRSTVMSVESDMNMKGASADVAVNLGTLKVRALLYVEYRIQ</sequence>
<evidence type="ECO:0008006" key="3">
    <source>
        <dbReference type="Google" id="ProtNLM"/>
    </source>
</evidence>
<reference evidence="2" key="1">
    <citation type="journal article" date="2019" name="Int. J. Syst. Evol. Microbiol.">
        <title>The Global Catalogue of Microorganisms (GCM) 10K type strain sequencing project: providing services to taxonomists for standard genome sequencing and annotation.</title>
        <authorList>
            <consortium name="The Broad Institute Genomics Platform"/>
            <consortium name="The Broad Institute Genome Sequencing Center for Infectious Disease"/>
            <person name="Wu L."/>
            <person name="Ma J."/>
        </authorList>
    </citation>
    <scope>NUCLEOTIDE SEQUENCE [LARGE SCALE GENOMIC DNA]</scope>
    <source>
        <strain evidence="2">CGMCC 1.12606</strain>
    </source>
</reference>
<dbReference type="PANTHER" id="PTHR34387">
    <property type="entry name" value="SLR1258 PROTEIN"/>
    <property type="match status" value="1"/>
</dbReference>
<dbReference type="EMBL" id="BMFH01000001">
    <property type="protein sequence ID" value="GGD51476.1"/>
    <property type="molecule type" value="Genomic_DNA"/>
</dbReference>
<evidence type="ECO:0000313" key="2">
    <source>
        <dbReference type="Proteomes" id="UP000625780"/>
    </source>
</evidence>
<comment type="caution">
    <text evidence="1">The sequence shown here is derived from an EMBL/GenBank/DDBJ whole genome shotgun (WGS) entry which is preliminary data.</text>
</comment>
<gene>
    <name evidence="1" type="ORF">GCM10011361_17760</name>
</gene>
<dbReference type="Proteomes" id="UP000625780">
    <property type="component" value="Unassembled WGS sequence"/>
</dbReference>
<dbReference type="PANTHER" id="PTHR34387:SF2">
    <property type="entry name" value="SLR1258 PROTEIN"/>
    <property type="match status" value="1"/>
</dbReference>
<name>A0ABQ1QY42_9FLAO</name>
<dbReference type="InterPro" id="IPR052022">
    <property type="entry name" value="26kDa_periplasmic_antigen"/>
</dbReference>
<dbReference type="InterPro" id="IPR007497">
    <property type="entry name" value="SIMPL/DUF541"/>
</dbReference>
<dbReference type="Gene3D" id="3.30.70.2970">
    <property type="entry name" value="Protein of unknown function (DUF541), domain 2"/>
    <property type="match status" value="1"/>
</dbReference>
<accession>A0ABQ1QY42</accession>